<dbReference type="Pfam" id="PF08241">
    <property type="entry name" value="Methyltransf_11"/>
    <property type="match status" value="1"/>
</dbReference>
<dbReference type="EMBL" id="JAQQLF010000005">
    <property type="protein sequence ID" value="MDC7716501.1"/>
    <property type="molecule type" value="Genomic_DNA"/>
</dbReference>
<sequence>MMYPETMEEFADWLASSALGHDLLCREQAFFDHAVADIFGFRAVQLGLVDYDFLACNRIPWHGYAGMDGQADVVCDPAYLPFDSKSLDLLLMPHALDFTSEPHQVLREAERVLLPEGRLVLTGFNPFSLWGASRLLYRRRRVPWCGNFVGTSRLKDWMTLLQLETTATRFMAYSPPFARADWLARCRFMEQAGEYCWPQLAGVYGVVAVKRQRGMRLIMPRWQRAKPARSLAVASGNERQPINRTQANETSHE</sequence>
<dbReference type="InterPro" id="IPR013216">
    <property type="entry name" value="Methyltransf_11"/>
</dbReference>
<protein>
    <submittedName>
        <fullName evidence="3">Methyltransferase domain-containing protein</fullName>
    </submittedName>
</protein>
<organism evidence="3 4">
    <name type="scientific">Vogesella aquatica</name>
    <dbReference type="NCBI Taxonomy" id="2984206"/>
    <lineage>
        <taxon>Bacteria</taxon>
        <taxon>Pseudomonadati</taxon>
        <taxon>Pseudomonadota</taxon>
        <taxon>Betaproteobacteria</taxon>
        <taxon>Neisseriales</taxon>
        <taxon>Chromobacteriaceae</taxon>
        <taxon>Vogesella</taxon>
    </lineage>
</organism>
<proteinExistence type="predicted"/>
<keyword evidence="3" id="KW-0808">Transferase</keyword>
<dbReference type="SUPFAM" id="SSF53335">
    <property type="entry name" value="S-adenosyl-L-methionine-dependent methyltransferases"/>
    <property type="match status" value="1"/>
</dbReference>
<dbReference type="GO" id="GO:0008168">
    <property type="term" value="F:methyltransferase activity"/>
    <property type="evidence" value="ECO:0007669"/>
    <property type="project" value="UniProtKB-KW"/>
</dbReference>
<feature type="compositionally biased region" description="Polar residues" evidence="1">
    <location>
        <begin position="237"/>
        <end position="253"/>
    </location>
</feature>
<evidence type="ECO:0000256" key="1">
    <source>
        <dbReference type="SAM" id="MobiDB-lite"/>
    </source>
</evidence>
<reference evidence="3 4" key="1">
    <citation type="submission" date="2023-01" db="EMBL/GenBank/DDBJ databases">
        <title>Novel species of the genus Vogesella isolated from rivers.</title>
        <authorList>
            <person name="Lu H."/>
        </authorList>
    </citation>
    <scope>NUCLEOTIDE SEQUENCE [LARGE SCALE GENOMIC DNA]</scope>
    <source>
        <strain evidence="3 4">DC21W</strain>
    </source>
</reference>
<dbReference type="InterPro" id="IPR029063">
    <property type="entry name" value="SAM-dependent_MTases_sf"/>
</dbReference>
<feature type="region of interest" description="Disordered" evidence="1">
    <location>
        <begin position="230"/>
        <end position="253"/>
    </location>
</feature>
<keyword evidence="4" id="KW-1185">Reference proteome</keyword>
<dbReference type="Gene3D" id="3.40.50.150">
    <property type="entry name" value="Vaccinia Virus protein VP39"/>
    <property type="match status" value="1"/>
</dbReference>
<accession>A0ABT5IVA4</accession>
<dbReference type="Proteomes" id="UP001219956">
    <property type="component" value="Unassembled WGS sequence"/>
</dbReference>
<feature type="domain" description="Methyltransferase type 11" evidence="2">
    <location>
        <begin position="73"/>
        <end position="121"/>
    </location>
</feature>
<evidence type="ECO:0000313" key="3">
    <source>
        <dbReference type="EMBL" id="MDC7716501.1"/>
    </source>
</evidence>
<gene>
    <name evidence="3" type="ORF">PQU95_04625</name>
</gene>
<comment type="caution">
    <text evidence="3">The sequence shown here is derived from an EMBL/GenBank/DDBJ whole genome shotgun (WGS) entry which is preliminary data.</text>
</comment>
<evidence type="ECO:0000313" key="4">
    <source>
        <dbReference type="Proteomes" id="UP001219956"/>
    </source>
</evidence>
<dbReference type="RefSeq" id="WP_272750907.1">
    <property type="nucleotide sequence ID" value="NZ_JAQQLF010000005.1"/>
</dbReference>
<keyword evidence="3" id="KW-0489">Methyltransferase</keyword>
<name>A0ABT5IVA4_9NEIS</name>
<evidence type="ECO:0000259" key="2">
    <source>
        <dbReference type="Pfam" id="PF08241"/>
    </source>
</evidence>
<dbReference type="GO" id="GO:0032259">
    <property type="term" value="P:methylation"/>
    <property type="evidence" value="ECO:0007669"/>
    <property type="project" value="UniProtKB-KW"/>
</dbReference>